<evidence type="ECO:0000256" key="1">
    <source>
        <dbReference type="SAM" id="Phobius"/>
    </source>
</evidence>
<evidence type="ECO:0000313" key="2">
    <source>
        <dbReference type="EMBL" id="KAL0566480.1"/>
    </source>
</evidence>
<proteinExistence type="predicted"/>
<feature type="transmembrane region" description="Helical" evidence="1">
    <location>
        <begin position="109"/>
        <end position="133"/>
    </location>
</feature>
<keyword evidence="1" id="KW-0812">Transmembrane</keyword>
<feature type="transmembrane region" description="Helical" evidence="1">
    <location>
        <begin position="243"/>
        <end position="268"/>
    </location>
</feature>
<sequence length="457" mass="51801">MADSCRRIPGNPDISGIGVRASVYAQAFLAALNTSFILIVRVHEQHEQRRETSTHEAGALYRSFTFTRHRTSYFGNVKNLERSIFMIGFAVIVSAIVQTRTGFLSAYHALIVLNIGLVNNFAGLMILLSRVVLSSSPGWKAMFFTTLKKSFLRDSFWCMAHSTLMGAFGAYFWAKPLQFQSLEHPPLCTPLTQFWAFQKYDISNRKLRIWSLIFYSITLIPIGGLIFQAWILLVIFLLSFSVIFIAATILPLPMVFGAWIAIIAGWIATGIRQRFLAPVYNLVIRPVSHSPWVKRIFGTNSSSPSVNLPRETSSNLTTPYHGHSASDLSISCAITRTYARLFVFFMPTGLILPVIYAIISTENIVYSNLSIVAHNESDWTYDYNNRIYRIHGDNENDWTYGQTLALFSALVAFGLYGYDWWKMLRRSKDRERVKDVEEADSLEKGNESALAFCDYMG</sequence>
<keyword evidence="1" id="KW-1133">Transmembrane helix</keyword>
<feature type="transmembrane region" description="Helical" evidence="1">
    <location>
        <begin position="21"/>
        <end position="40"/>
    </location>
</feature>
<feature type="transmembrane region" description="Helical" evidence="1">
    <location>
        <begin position="338"/>
        <end position="359"/>
    </location>
</feature>
<feature type="transmembrane region" description="Helical" evidence="1">
    <location>
        <begin position="398"/>
        <end position="418"/>
    </location>
</feature>
<gene>
    <name evidence="2" type="ORF">V5O48_015528</name>
</gene>
<accession>A0ABR3EUB4</accession>
<dbReference type="Proteomes" id="UP001465976">
    <property type="component" value="Unassembled WGS sequence"/>
</dbReference>
<organism evidence="2 3">
    <name type="scientific">Marasmius crinis-equi</name>
    <dbReference type="NCBI Taxonomy" id="585013"/>
    <lineage>
        <taxon>Eukaryota</taxon>
        <taxon>Fungi</taxon>
        <taxon>Dikarya</taxon>
        <taxon>Basidiomycota</taxon>
        <taxon>Agaricomycotina</taxon>
        <taxon>Agaricomycetes</taxon>
        <taxon>Agaricomycetidae</taxon>
        <taxon>Agaricales</taxon>
        <taxon>Marasmiineae</taxon>
        <taxon>Marasmiaceae</taxon>
        <taxon>Marasmius</taxon>
    </lineage>
</organism>
<protein>
    <submittedName>
        <fullName evidence="2">Uncharacterized protein</fullName>
    </submittedName>
</protein>
<evidence type="ECO:0000313" key="3">
    <source>
        <dbReference type="Proteomes" id="UP001465976"/>
    </source>
</evidence>
<keyword evidence="3" id="KW-1185">Reference proteome</keyword>
<name>A0ABR3EUB4_9AGAR</name>
<feature type="transmembrane region" description="Helical" evidence="1">
    <location>
        <begin position="84"/>
        <end position="103"/>
    </location>
</feature>
<feature type="transmembrane region" description="Helical" evidence="1">
    <location>
        <begin position="212"/>
        <end position="237"/>
    </location>
</feature>
<dbReference type="EMBL" id="JBAHYK010001886">
    <property type="protein sequence ID" value="KAL0566480.1"/>
    <property type="molecule type" value="Genomic_DNA"/>
</dbReference>
<reference evidence="2 3" key="1">
    <citation type="submission" date="2024-02" db="EMBL/GenBank/DDBJ databases">
        <title>A draft genome for the cacao thread blight pathogen Marasmius crinis-equi.</title>
        <authorList>
            <person name="Cohen S.P."/>
            <person name="Baruah I.K."/>
            <person name="Amoako-Attah I."/>
            <person name="Bukari Y."/>
            <person name="Meinhardt L.W."/>
            <person name="Bailey B.A."/>
        </authorList>
    </citation>
    <scope>NUCLEOTIDE SEQUENCE [LARGE SCALE GENOMIC DNA]</scope>
    <source>
        <strain evidence="2 3">GH-76</strain>
    </source>
</reference>
<comment type="caution">
    <text evidence="2">The sequence shown here is derived from an EMBL/GenBank/DDBJ whole genome shotgun (WGS) entry which is preliminary data.</text>
</comment>
<keyword evidence="1" id="KW-0472">Membrane</keyword>